<dbReference type="InParanoid" id="A0A1Q3B1Y9"/>
<feature type="region of interest" description="Disordered" evidence="1">
    <location>
        <begin position="101"/>
        <end position="147"/>
    </location>
</feature>
<accession>A0A1Q3B1Y9</accession>
<feature type="compositionally biased region" description="Basic and acidic residues" evidence="1">
    <location>
        <begin position="101"/>
        <end position="113"/>
    </location>
</feature>
<proteinExistence type="predicted"/>
<evidence type="ECO:0000256" key="1">
    <source>
        <dbReference type="SAM" id="MobiDB-lite"/>
    </source>
</evidence>
<dbReference type="AlphaFoldDB" id="A0A1Q3B1Y9"/>
<dbReference type="EMBL" id="BDDD01000235">
    <property type="protein sequence ID" value="GAV62027.1"/>
    <property type="molecule type" value="Genomic_DNA"/>
</dbReference>
<sequence>MAFSHSKIHGVPLTAVKVLPIRQPTPLVITTYRVPSLQVNCKEEHKLRSLKIFNVSRRDTMKYLTVGALSWFALLSTEPAEARVGRAEMKRKIMQKLKMLKEKARVSEPKNEIGIKTPPAPAIAPPPPKKEKKLENPVRPLVEATLP</sequence>
<dbReference type="Proteomes" id="UP000187406">
    <property type="component" value="Unassembled WGS sequence"/>
</dbReference>
<evidence type="ECO:0000313" key="2">
    <source>
        <dbReference type="EMBL" id="GAV62027.1"/>
    </source>
</evidence>
<reference evidence="3" key="1">
    <citation type="submission" date="2016-04" db="EMBL/GenBank/DDBJ databases">
        <title>Cephalotus genome sequencing.</title>
        <authorList>
            <person name="Fukushima K."/>
            <person name="Hasebe M."/>
            <person name="Fang X."/>
        </authorList>
    </citation>
    <scope>NUCLEOTIDE SEQUENCE [LARGE SCALE GENOMIC DNA]</scope>
    <source>
        <strain evidence="3">cv. St1</strain>
    </source>
</reference>
<dbReference type="STRING" id="3775.A0A1Q3B1Y9"/>
<name>A0A1Q3B1Y9_CEPFO</name>
<keyword evidence="3" id="KW-1185">Reference proteome</keyword>
<evidence type="ECO:0000313" key="3">
    <source>
        <dbReference type="Proteomes" id="UP000187406"/>
    </source>
</evidence>
<organism evidence="2 3">
    <name type="scientific">Cephalotus follicularis</name>
    <name type="common">Albany pitcher plant</name>
    <dbReference type="NCBI Taxonomy" id="3775"/>
    <lineage>
        <taxon>Eukaryota</taxon>
        <taxon>Viridiplantae</taxon>
        <taxon>Streptophyta</taxon>
        <taxon>Embryophyta</taxon>
        <taxon>Tracheophyta</taxon>
        <taxon>Spermatophyta</taxon>
        <taxon>Magnoliopsida</taxon>
        <taxon>eudicotyledons</taxon>
        <taxon>Gunneridae</taxon>
        <taxon>Pentapetalae</taxon>
        <taxon>rosids</taxon>
        <taxon>fabids</taxon>
        <taxon>Oxalidales</taxon>
        <taxon>Cephalotaceae</taxon>
        <taxon>Cephalotus</taxon>
    </lineage>
</organism>
<comment type="caution">
    <text evidence="2">The sequence shown here is derived from an EMBL/GenBank/DDBJ whole genome shotgun (WGS) entry which is preliminary data.</text>
</comment>
<dbReference type="OrthoDB" id="647720at2759"/>
<protein>
    <submittedName>
        <fullName evidence="2">Uncharacterized protein</fullName>
    </submittedName>
</protein>
<feature type="compositionally biased region" description="Pro residues" evidence="1">
    <location>
        <begin position="118"/>
        <end position="127"/>
    </location>
</feature>
<gene>
    <name evidence="2" type="ORF">CFOL_v3_05551</name>
</gene>